<evidence type="ECO:0000259" key="10">
    <source>
        <dbReference type="SMART" id="SM00955"/>
    </source>
</evidence>
<feature type="domain" description="RNB" evidence="10">
    <location>
        <begin position="229"/>
        <end position="551"/>
    </location>
</feature>
<keyword evidence="5" id="KW-0540">Nuclease</keyword>
<dbReference type="InterPro" id="IPR012340">
    <property type="entry name" value="NA-bd_OB-fold"/>
</dbReference>
<feature type="domain" description="Cold-shock" evidence="9">
    <location>
        <begin position="66"/>
        <end position="124"/>
    </location>
</feature>
<dbReference type="PROSITE" id="PS01175">
    <property type="entry name" value="RIBONUCLEASE_II"/>
    <property type="match status" value="1"/>
</dbReference>
<name>A0A5D0MEN4_9BACT</name>
<dbReference type="InterPro" id="IPR040476">
    <property type="entry name" value="CSD2"/>
</dbReference>
<dbReference type="PANTHER" id="PTHR23355">
    <property type="entry name" value="RIBONUCLEASE"/>
    <property type="match status" value="1"/>
</dbReference>
<evidence type="ECO:0000256" key="2">
    <source>
        <dbReference type="ARBA" id="ARBA00004496"/>
    </source>
</evidence>
<dbReference type="GO" id="GO:0005829">
    <property type="term" value="C:cytosol"/>
    <property type="evidence" value="ECO:0007669"/>
    <property type="project" value="TreeGrafter"/>
</dbReference>
<dbReference type="Gene3D" id="2.40.50.140">
    <property type="entry name" value="Nucleic acid-binding proteins"/>
    <property type="match status" value="1"/>
</dbReference>
<comment type="caution">
    <text evidence="11">The sequence shown here is derived from an EMBL/GenBank/DDBJ whole genome shotgun (WGS) entry which is preliminary data.</text>
</comment>
<dbReference type="SUPFAM" id="SSF50249">
    <property type="entry name" value="Nucleic acid-binding proteins"/>
    <property type="match status" value="3"/>
</dbReference>
<dbReference type="Pfam" id="PF00773">
    <property type="entry name" value="RNB"/>
    <property type="match status" value="1"/>
</dbReference>
<evidence type="ECO:0000313" key="11">
    <source>
        <dbReference type="EMBL" id="TYB30862.1"/>
    </source>
</evidence>
<dbReference type="GO" id="GO:0008859">
    <property type="term" value="F:exoribonuclease II activity"/>
    <property type="evidence" value="ECO:0007669"/>
    <property type="project" value="UniProtKB-EC"/>
</dbReference>
<keyword evidence="8" id="KW-0694">RNA-binding</keyword>
<dbReference type="InterPro" id="IPR050180">
    <property type="entry name" value="RNR_Ribonuclease"/>
</dbReference>
<evidence type="ECO:0000256" key="6">
    <source>
        <dbReference type="ARBA" id="ARBA00022801"/>
    </source>
</evidence>
<dbReference type="EC" id="3.1.13.1" evidence="3"/>
<dbReference type="InterPro" id="IPR004476">
    <property type="entry name" value="RNase_II/RNase_R"/>
</dbReference>
<dbReference type="GO" id="GO:0006402">
    <property type="term" value="P:mRNA catabolic process"/>
    <property type="evidence" value="ECO:0007669"/>
    <property type="project" value="TreeGrafter"/>
</dbReference>
<dbReference type="NCBIfam" id="TIGR00358">
    <property type="entry name" value="3_prime_RNase"/>
    <property type="match status" value="1"/>
</dbReference>
<dbReference type="Pfam" id="PF17876">
    <property type="entry name" value="CSD2"/>
    <property type="match status" value="1"/>
</dbReference>
<dbReference type="AlphaFoldDB" id="A0A5D0MEN4"/>
<evidence type="ECO:0000256" key="4">
    <source>
        <dbReference type="ARBA" id="ARBA00022490"/>
    </source>
</evidence>
<dbReference type="GO" id="GO:0003723">
    <property type="term" value="F:RNA binding"/>
    <property type="evidence" value="ECO:0007669"/>
    <property type="project" value="UniProtKB-KW"/>
</dbReference>
<reference evidence="11" key="1">
    <citation type="submission" date="2019-08" db="EMBL/GenBank/DDBJ databases">
        <title>Genomic characterization of a novel candidate phylum (ARYD3) from a high temperature, high salinity tertiary oil reservoir in north central Oklahoma, USA.</title>
        <authorList>
            <person name="Youssef N.H."/>
            <person name="Yadav A."/>
            <person name="Elshahed M.S."/>
        </authorList>
    </citation>
    <scope>NUCLEOTIDE SEQUENCE [LARGE SCALE GENOMIC DNA]</scope>
    <source>
        <strain evidence="11">ARYD3</strain>
    </source>
</reference>
<evidence type="ECO:0000256" key="3">
    <source>
        <dbReference type="ARBA" id="ARBA00012163"/>
    </source>
</evidence>
<keyword evidence="12" id="KW-1185">Reference proteome</keyword>
<evidence type="ECO:0000256" key="1">
    <source>
        <dbReference type="ARBA" id="ARBA00001849"/>
    </source>
</evidence>
<dbReference type="EMBL" id="VSIX01000065">
    <property type="protein sequence ID" value="TYB30862.1"/>
    <property type="molecule type" value="Genomic_DNA"/>
</dbReference>
<evidence type="ECO:0000313" key="12">
    <source>
        <dbReference type="Proteomes" id="UP000324143"/>
    </source>
</evidence>
<accession>A0A5D0MEN4</accession>
<dbReference type="SMART" id="SM00955">
    <property type="entry name" value="RNB"/>
    <property type="match status" value="1"/>
</dbReference>
<dbReference type="PANTHER" id="PTHR23355:SF9">
    <property type="entry name" value="DIS3-LIKE EXONUCLEASE 2"/>
    <property type="match status" value="1"/>
</dbReference>
<dbReference type="InterPro" id="IPR022966">
    <property type="entry name" value="RNase_II/R_CS"/>
</dbReference>
<evidence type="ECO:0000259" key="9">
    <source>
        <dbReference type="SMART" id="SM00357"/>
    </source>
</evidence>
<dbReference type="SMART" id="SM00357">
    <property type="entry name" value="CSP"/>
    <property type="match status" value="1"/>
</dbReference>
<evidence type="ECO:0000256" key="5">
    <source>
        <dbReference type="ARBA" id="ARBA00022722"/>
    </source>
</evidence>
<dbReference type="Proteomes" id="UP000324143">
    <property type="component" value="Unassembled WGS sequence"/>
</dbReference>
<keyword evidence="4" id="KW-0963">Cytoplasm</keyword>
<evidence type="ECO:0000256" key="7">
    <source>
        <dbReference type="ARBA" id="ARBA00022839"/>
    </source>
</evidence>
<protein>
    <recommendedName>
        <fullName evidence="3">exoribonuclease II</fullName>
        <ecNumber evidence="3">3.1.13.1</ecNumber>
    </recommendedName>
</protein>
<comment type="catalytic activity">
    <reaction evidence="1">
        <text>Exonucleolytic cleavage in the 3'- to 5'-direction to yield nucleoside 5'-phosphates.</text>
        <dbReference type="EC" id="3.1.13.1"/>
    </reaction>
</comment>
<evidence type="ECO:0000256" key="8">
    <source>
        <dbReference type="ARBA" id="ARBA00022884"/>
    </source>
</evidence>
<proteinExistence type="predicted"/>
<dbReference type="InterPro" id="IPR001900">
    <property type="entry name" value="RNase_II/R"/>
</dbReference>
<dbReference type="InterPro" id="IPR013223">
    <property type="entry name" value="RNase_B_OB_dom"/>
</dbReference>
<organism evidence="11 12">
    <name type="scientific">Candidatus Mcinerneyibacterium aminivorans</name>
    <dbReference type="NCBI Taxonomy" id="2703815"/>
    <lineage>
        <taxon>Bacteria</taxon>
        <taxon>Candidatus Macinerneyibacteriota</taxon>
        <taxon>Candidatus Mcinerneyibacteria</taxon>
        <taxon>Candidatus Mcinerneyibacteriales</taxon>
        <taxon>Candidatus Mcinerneyibacteriaceae</taxon>
        <taxon>Candidatus Mcinerneyibacterium</taxon>
    </lineage>
</organism>
<keyword evidence="6" id="KW-0378">Hydrolase</keyword>
<sequence>MYNKIYNIFKNNPNKSYKIKHLLEILNLSGSNYNKVKGAVYKLIRDKKIVKDNKKFSLNEDNSLIKGKLQMHKRGFGFVIPFDENIDDIYIPPMKLNQALDGDKVEVKEEYYRGKREGKIVNIIERAYEYIVGTYVNGLLEPIEENLPKEIKLKGRLNEEYEEKVVKAKIISYDPLRCKVSQILGEYDDPEIDDEIIINKFNLKKNFPEISDNYYERLEKRYDRELKNRKDYTDKLTFTIDPSDAKDNDDAVSLEKTDNGWTLYVHIADVSFFVEEGSPLDDIAYQRGYSAYLIDKFLPMLPLKVTRDFCSLRKGPEKLAITVKMDLDYQGELVSKKIDLSKVKIDKVFSYRQVYEIINNNNDEYPLEWKQNLIEMKNVAKKLNINRLQKGAVDFEREELKIELDENKNVKDVYPKKRNWSHKLIEEFMIKANETVSSFLEKTDRESIFRIHEKPSNKKLKEFKKLLEVFNIKTKNISIDQIRKVLKKISDTPYESYLKVQLLKSMKQARYSYYNIGHYGLQSESYTHFTSPIRRYPDLLIHRIIKGRKFKKDYLRRTTKYLSEVERNTERAERESYNIKILRYINNQPDDKEYEGLILNDDVDKLAIELINYQVGGIAYNRNVNLNRDEIYPGEIVKVKVIFVDPIYKILELKV</sequence>
<comment type="subcellular location">
    <subcellularLocation>
        <location evidence="2">Cytoplasm</location>
    </subcellularLocation>
</comment>
<keyword evidence="7" id="KW-0269">Exonuclease</keyword>
<dbReference type="InterPro" id="IPR011129">
    <property type="entry name" value="CSD"/>
</dbReference>
<dbReference type="Pfam" id="PF08206">
    <property type="entry name" value="OB_RNB"/>
    <property type="match status" value="1"/>
</dbReference>
<gene>
    <name evidence="11" type="ORF">FXF47_06665</name>
</gene>